<dbReference type="NCBIfam" id="TIGR00815">
    <property type="entry name" value="sulP"/>
    <property type="match status" value="1"/>
</dbReference>
<dbReference type="SUPFAM" id="SSF52091">
    <property type="entry name" value="SpoIIaa-like"/>
    <property type="match status" value="1"/>
</dbReference>
<feature type="transmembrane region" description="Helical" evidence="5">
    <location>
        <begin position="211"/>
        <end position="228"/>
    </location>
</feature>
<dbReference type="RefSeq" id="WP_226750463.1">
    <property type="nucleotide sequence ID" value="NZ_JAEINI020000003.1"/>
</dbReference>
<dbReference type="Proteomes" id="UP000633814">
    <property type="component" value="Unassembled WGS sequence"/>
</dbReference>
<dbReference type="Pfam" id="PF00916">
    <property type="entry name" value="Sulfate_transp"/>
    <property type="match status" value="1"/>
</dbReference>
<dbReference type="InterPro" id="IPR002645">
    <property type="entry name" value="STAS_dom"/>
</dbReference>
<feature type="transmembrane region" description="Helical" evidence="5">
    <location>
        <begin position="33"/>
        <end position="53"/>
    </location>
</feature>
<keyword evidence="2 5" id="KW-0812">Transmembrane</keyword>
<feature type="transmembrane region" description="Helical" evidence="5">
    <location>
        <begin position="100"/>
        <end position="122"/>
    </location>
</feature>
<keyword evidence="8" id="KW-1185">Reference proteome</keyword>
<protein>
    <submittedName>
        <fullName evidence="7">C4-dicarboxylic acid transporter DauA</fullName>
    </submittedName>
</protein>
<evidence type="ECO:0000313" key="8">
    <source>
        <dbReference type="Proteomes" id="UP000633814"/>
    </source>
</evidence>
<dbReference type="Gene3D" id="3.30.750.24">
    <property type="entry name" value="STAS domain"/>
    <property type="match status" value="1"/>
</dbReference>
<organism evidence="7 8">
    <name type="scientific">Alishewanella maricola</name>
    <dbReference type="NCBI Taxonomy" id="2795740"/>
    <lineage>
        <taxon>Bacteria</taxon>
        <taxon>Pseudomonadati</taxon>
        <taxon>Pseudomonadota</taxon>
        <taxon>Gammaproteobacteria</taxon>
        <taxon>Alteromonadales</taxon>
        <taxon>Alteromonadaceae</taxon>
        <taxon>Alishewanella</taxon>
    </lineage>
</organism>
<feature type="transmembrane region" description="Helical" evidence="5">
    <location>
        <begin position="281"/>
        <end position="303"/>
    </location>
</feature>
<feature type="transmembrane region" description="Helical" evidence="5">
    <location>
        <begin position="182"/>
        <end position="199"/>
    </location>
</feature>
<feature type="transmembrane region" description="Helical" evidence="5">
    <location>
        <begin position="134"/>
        <end position="152"/>
    </location>
</feature>
<evidence type="ECO:0000313" key="7">
    <source>
        <dbReference type="EMBL" id="MCB5226369.1"/>
    </source>
</evidence>
<dbReference type="InterPro" id="IPR011547">
    <property type="entry name" value="SLC26A/SulP_dom"/>
</dbReference>
<accession>A0ABS8C226</accession>
<evidence type="ECO:0000256" key="1">
    <source>
        <dbReference type="ARBA" id="ARBA00004141"/>
    </source>
</evidence>
<evidence type="ECO:0000256" key="2">
    <source>
        <dbReference type="ARBA" id="ARBA00022692"/>
    </source>
</evidence>
<dbReference type="PANTHER" id="PTHR11814">
    <property type="entry name" value="SULFATE TRANSPORTER"/>
    <property type="match status" value="1"/>
</dbReference>
<dbReference type="NCBIfam" id="NF008660">
    <property type="entry name" value="PRK11660.1"/>
    <property type="match status" value="1"/>
</dbReference>
<dbReference type="Pfam" id="PF01740">
    <property type="entry name" value="STAS"/>
    <property type="match status" value="1"/>
</dbReference>
<dbReference type="CDD" id="cd07042">
    <property type="entry name" value="STAS_SulP_like_sulfate_transporter"/>
    <property type="match status" value="1"/>
</dbReference>
<dbReference type="InterPro" id="IPR036513">
    <property type="entry name" value="STAS_dom_sf"/>
</dbReference>
<evidence type="ECO:0000256" key="3">
    <source>
        <dbReference type="ARBA" id="ARBA00022989"/>
    </source>
</evidence>
<dbReference type="PROSITE" id="PS01130">
    <property type="entry name" value="SLC26A"/>
    <property type="match status" value="1"/>
</dbReference>
<comment type="caution">
    <text evidence="7">The sequence shown here is derived from an EMBL/GenBank/DDBJ whole genome shotgun (WGS) entry which is preliminary data.</text>
</comment>
<comment type="subcellular location">
    <subcellularLocation>
        <location evidence="1">Membrane</location>
        <topology evidence="1">Multi-pass membrane protein</topology>
    </subcellularLocation>
</comment>
<dbReference type="PROSITE" id="PS50801">
    <property type="entry name" value="STAS"/>
    <property type="match status" value="1"/>
</dbReference>
<feature type="domain" description="STAS" evidence="6">
    <location>
        <begin position="459"/>
        <end position="570"/>
    </location>
</feature>
<keyword evidence="4 5" id="KW-0472">Membrane</keyword>
<evidence type="ECO:0000256" key="4">
    <source>
        <dbReference type="ARBA" id="ARBA00023136"/>
    </source>
</evidence>
<gene>
    <name evidence="7" type="primary">dauA</name>
    <name evidence="7" type="ORF">JAO78_006035</name>
</gene>
<dbReference type="InterPro" id="IPR018045">
    <property type="entry name" value="S04_transporter_CS"/>
</dbReference>
<evidence type="ECO:0000256" key="5">
    <source>
        <dbReference type="SAM" id="Phobius"/>
    </source>
</evidence>
<feature type="transmembrane region" description="Helical" evidence="5">
    <location>
        <begin position="60"/>
        <end position="80"/>
    </location>
</feature>
<reference evidence="7 8" key="1">
    <citation type="submission" date="2021-10" db="EMBL/GenBank/DDBJ databases">
        <title>Alishewanella koreense sp. nov. isolated from seawater of southwestern coast in South Korea and the proposal for the reclassification of Rheinheimera perlucida and Rheinheimera tuosuensis as Arsukibacterium perlucida and Arsukibacterium tuosuensis.</title>
        <authorList>
            <person name="Kim K.H."/>
            <person name="Ruan W."/>
            <person name="Kim K.R."/>
            <person name="Baek J.H."/>
            <person name="Jeon C.O."/>
        </authorList>
    </citation>
    <scope>NUCLEOTIDE SEQUENCE [LARGE SCALE GENOMIC DNA]</scope>
    <source>
        <strain evidence="7 8">16-MA</strain>
    </source>
</reference>
<dbReference type="InterPro" id="IPR001902">
    <property type="entry name" value="SLC26A/SulP_fam"/>
</dbReference>
<feature type="transmembrane region" description="Helical" evidence="5">
    <location>
        <begin position="361"/>
        <end position="391"/>
    </location>
</feature>
<feature type="transmembrane region" description="Helical" evidence="5">
    <location>
        <begin position="411"/>
        <end position="441"/>
    </location>
</feature>
<name>A0ABS8C226_9ALTE</name>
<evidence type="ECO:0000259" key="6">
    <source>
        <dbReference type="PROSITE" id="PS50801"/>
    </source>
</evidence>
<keyword evidence="3 5" id="KW-1133">Transmembrane helix</keyword>
<sequence length="586" mass="61991">MSHRAHLFSLRIGHALRESLAEGYTRQKLFKDLLAGVTVGIIAIPLAMALAIASGVPPQYGLYTAIIAGFVIALTGGSRYSISGPTAAFVVILYPIAVKYGLSGLLIASVLSGLLLVAMALLRLGRLIEYIPESVTLGFTSGIAIVIVILQVKDFLGLPLAALPEHFGDKILVLAQALPQTAWPSLLVAVVTLAVMLGWRRLHTPIPPHLPALFIGTLLGLLLLQFGADVPTIASRFTYIAEDGAVAAGVPAYLPYFDWPWDRPGPEGVALSFSWQLAKDLLAAAFAIAMLGAIESLLCAVVLDNSSGQRHSANSELMGQGIGNIITPFFGGITATAALARSAANFNAGAQSPISAMIHALVVLLALLLLTPVLAYMPMAALAALLVMVAWGMSEAPKALHLLKTAPRSDVWVFLVCLSLTVIFDMVLAITTGILLATILFMKDIAAMTKVTDISASRKHISQPLPAGWKVLKISGPLFFAAADRIFAEIALLAEKQCGLVLYMDGVTLLDAGGLAALEKLRHSCQTNNIELLIADLQFQPLKTLAKAGIVAEPGRLTFYATLREALEALPPSAERATQADVAPQD</sequence>
<dbReference type="EMBL" id="JAEINI020000003">
    <property type="protein sequence ID" value="MCB5226369.1"/>
    <property type="molecule type" value="Genomic_DNA"/>
</dbReference>
<proteinExistence type="predicted"/>